<dbReference type="RefSeq" id="WP_063276289.1">
    <property type="nucleotide sequence ID" value="NZ_LQMT02000005.1"/>
</dbReference>
<keyword evidence="5" id="KW-0560">Oxidoreductase</keyword>
<keyword evidence="3" id="KW-0285">Flavoprotein</keyword>
<dbReference type="Proteomes" id="UP000076660">
    <property type="component" value="Unassembled WGS sequence"/>
</dbReference>
<evidence type="ECO:0000313" key="7">
    <source>
        <dbReference type="EMBL" id="ONF74391.1"/>
    </source>
</evidence>
<dbReference type="GO" id="GO:0016491">
    <property type="term" value="F:oxidoreductase activity"/>
    <property type="evidence" value="ECO:0007669"/>
    <property type="project" value="UniProtKB-KW"/>
</dbReference>
<keyword evidence="4" id="KW-0274">FAD</keyword>
<dbReference type="Pfam" id="PF08031">
    <property type="entry name" value="BBE"/>
    <property type="match status" value="1"/>
</dbReference>
<dbReference type="PANTHER" id="PTHR42973">
    <property type="entry name" value="BINDING OXIDOREDUCTASE, PUTATIVE (AFU_ORTHOLOGUE AFUA_1G17690)-RELATED"/>
    <property type="match status" value="1"/>
</dbReference>
<dbReference type="InterPro" id="IPR016167">
    <property type="entry name" value="FAD-bd_PCMH_sub1"/>
</dbReference>
<evidence type="ECO:0000256" key="4">
    <source>
        <dbReference type="ARBA" id="ARBA00022827"/>
    </source>
</evidence>
<proteinExistence type="inferred from homology"/>
<dbReference type="Gene3D" id="3.30.465.10">
    <property type="match status" value="1"/>
</dbReference>
<dbReference type="InterPro" id="IPR006094">
    <property type="entry name" value="Oxid_FAD_bind_N"/>
</dbReference>
<dbReference type="Gene3D" id="3.30.43.10">
    <property type="entry name" value="Uridine Diphospho-n-acetylenolpyruvylglucosamine Reductase, domain 2"/>
    <property type="match status" value="1"/>
</dbReference>
<accession>A0A1W2M320</accession>
<dbReference type="InterPro" id="IPR050416">
    <property type="entry name" value="FAD-linked_Oxidoreductase"/>
</dbReference>
<evidence type="ECO:0000256" key="1">
    <source>
        <dbReference type="ARBA" id="ARBA00001974"/>
    </source>
</evidence>
<protein>
    <recommendedName>
        <fullName evidence="6">FAD-binding PCMH-type domain-containing protein</fullName>
    </recommendedName>
</protein>
<dbReference type="InterPro" id="IPR016169">
    <property type="entry name" value="FAD-bd_PCMH_sub2"/>
</dbReference>
<reference evidence="7 8" key="1">
    <citation type="submission" date="2016-12" db="EMBL/GenBank/DDBJ databases">
        <title>Amycolatopsis keratiniphila subsp. keratiniphila genome sequencing and assembly.</title>
        <authorList>
            <person name="Mayilraj S."/>
            <person name="Kaur N."/>
        </authorList>
    </citation>
    <scope>NUCLEOTIDE SEQUENCE [LARGE SCALE GENOMIC DNA]</scope>
    <source>
        <strain evidence="7 8">DSM 44409</strain>
    </source>
</reference>
<dbReference type="Gene3D" id="3.40.462.20">
    <property type="match status" value="1"/>
</dbReference>
<dbReference type="OrthoDB" id="9775082at2"/>
<dbReference type="InterPro" id="IPR012951">
    <property type="entry name" value="BBE"/>
</dbReference>
<dbReference type="InterPro" id="IPR036318">
    <property type="entry name" value="FAD-bd_PCMH-like_sf"/>
</dbReference>
<gene>
    <name evidence="7" type="ORF">AVR91_0203650</name>
</gene>
<dbReference type="EMBL" id="LQMT02000005">
    <property type="protein sequence ID" value="ONF74391.1"/>
    <property type="molecule type" value="Genomic_DNA"/>
</dbReference>
<dbReference type="Pfam" id="PF01565">
    <property type="entry name" value="FAD_binding_4"/>
    <property type="match status" value="1"/>
</dbReference>
<comment type="similarity">
    <text evidence="2">Belongs to the oxygen-dependent FAD-linked oxidoreductase family.</text>
</comment>
<dbReference type="PROSITE" id="PS00862">
    <property type="entry name" value="OX2_COVAL_FAD"/>
    <property type="match status" value="1"/>
</dbReference>
<evidence type="ECO:0000313" key="8">
    <source>
        <dbReference type="Proteomes" id="UP000076660"/>
    </source>
</evidence>
<organism evidence="7 8">
    <name type="scientific">Amycolatopsis keratiniphila subsp. keratiniphila</name>
    <dbReference type="NCBI Taxonomy" id="227715"/>
    <lineage>
        <taxon>Bacteria</taxon>
        <taxon>Bacillati</taxon>
        <taxon>Actinomycetota</taxon>
        <taxon>Actinomycetes</taxon>
        <taxon>Pseudonocardiales</taxon>
        <taxon>Pseudonocardiaceae</taxon>
        <taxon>Amycolatopsis</taxon>
        <taxon>Amycolatopsis japonica group</taxon>
    </lineage>
</organism>
<sequence>MRSSNFDGIDVLRKSFRGQLISPGDDAYDQARRVWNGTIDKRPAFIARCVDNDDVTAAVSFARTSGLPLAVRAGGHSVAGFSTCDGGVVVDLTRMSAVDVDGGRKRARVEGGALLGAFDVATQAHLLATPAGVVSHTGLAGLVLGGGIGWLSRMYGLSIDNLLSAQVVTADGRTVVADAETNADLFWALRGGGGNFGVVTEFEFGLHRVGPLRFLTAYHSLDDGHEILRAWTRHMAEAPDELTWVCYLRLCPAVPEMPQHMRGKPAICIAACWVGDLHEGERQLSSVLSYGEPFAITKINLSYKALQAYSFPSPALPSRAYFKNGYFDELSDSAVDAILERAGQLSSPMSQLELIYLGGAVSRVPADATAFCHREAPIVANIAAAWTDPADDARQIAWARESHAALKAEFTSGGYVNFLSDDEPDRTADVYDATTRRRLQEVKRRWDPENLFHLNQNITP</sequence>
<comment type="cofactor">
    <cofactor evidence="1">
        <name>FAD</name>
        <dbReference type="ChEBI" id="CHEBI:57692"/>
    </cofactor>
</comment>
<evidence type="ECO:0000256" key="5">
    <source>
        <dbReference type="ARBA" id="ARBA00023002"/>
    </source>
</evidence>
<dbReference type="PANTHER" id="PTHR42973:SF39">
    <property type="entry name" value="FAD-BINDING PCMH-TYPE DOMAIN-CONTAINING PROTEIN"/>
    <property type="match status" value="1"/>
</dbReference>
<dbReference type="InterPro" id="IPR016166">
    <property type="entry name" value="FAD-bd_PCMH"/>
</dbReference>
<dbReference type="PROSITE" id="PS51387">
    <property type="entry name" value="FAD_PCMH"/>
    <property type="match status" value="1"/>
</dbReference>
<evidence type="ECO:0000259" key="6">
    <source>
        <dbReference type="PROSITE" id="PS51387"/>
    </source>
</evidence>
<comment type="caution">
    <text evidence="7">The sequence shown here is derived from an EMBL/GenBank/DDBJ whole genome shotgun (WGS) entry which is preliminary data.</text>
</comment>
<dbReference type="SUPFAM" id="SSF56176">
    <property type="entry name" value="FAD-binding/transporter-associated domain-like"/>
    <property type="match status" value="1"/>
</dbReference>
<evidence type="ECO:0000256" key="3">
    <source>
        <dbReference type="ARBA" id="ARBA00022630"/>
    </source>
</evidence>
<dbReference type="AlphaFoldDB" id="A0A1W2M320"/>
<feature type="domain" description="FAD-binding PCMH-type" evidence="6">
    <location>
        <begin position="38"/>
        <end position="209"/>
    </location>
</feature>
<dbReference type="GO" id="GO:0071949">
    <property type="term" value="F:FAD binding"/>
    <property type="evidence" value="ECO:0007669"/>
    <property type="project" value="InterPro"/>
</dbReference>
<evidence type="ECO:0000256" key="2">
    <source>
        <dbReference type="ARBA" id="ARBA00005466"/>
    </source>
</evidence>
<dbReference type="InterPro" id="IPR006093">
    <property type="entry name" value="Oxy_OxRdtase_FAD_BS"/>
</dbReference>
<name>A0A1W2M320_9PSEU</name>